<dbReference type="Pfam" id="PF06971">
    <property type="entry name" value="Put_DNA-bind_N"/>
    <property type="match status" value="1"/>
</dbReference>
<dbReference type="InterPro" id="IPR036291">
    <property type="entry name" value="NAD(P)-bd_dom_sf"/>
</dbReference>
<dbReference type="NCBIfam" id="NF003995">
    <property type="entry name" value="PRK05472.2-4"/>
    <property type="match status" value="1"/>
</dbReference>
<dbReference type="SUPFAM" id="SSF51735">
    <property type="entry name" value="NAD(P)-binding Rossmann-fold domains"/>
    <property type="match status" value="1"/>
</dbReference>
<dbReference type="NCBIfam" id="NF003993">
    <property type="entry name" value="PRK05472.2-2"/>
    <property type="match status" value="1"/>
</dbReference>
<proteinExistence type="inferred from homology"/>
<keyword evidence="2 7" id="KW-0678">Repressor</keyword>
<sequence length="211" mass="22832">MSELEAKVLPEATVARLTQYLRALNALESRGMERTSSGVLAKEAGVNPAILRKDLSWLGSYGTRGVGYVVRELSEHINNTLGLNRDWRVLILGAGNLGRALSGYAGFTTRGFKVRAILDVSPDLVGTDVGNLHVESRSDLAEVVRREEINIAVLAVPGDAAQDLIYELGELGVNSVLSFAPKPLVVPRGMNLRRVDLSTELQILAYLAVQP</sequence>
<dbReference type="EMBL" id="WYDN01000019">
    <property type="protein sequence ID" value="NAZ17521.1"/>
    <property type="molecule type" value="Genomic_DNA"/>
</dbReference>
<keyword evidence="11" id="KW-1185">Reference proteome</keyword>
<protein>
    <recommendedName>
        <fullName evidence="7">Redox-sensing transcriptional repressor Rex</fullName>
    </recommendedName>
</protein>
<evidence type="ECO:0000256" key="1">
    <source>
        <dbReference type="ARBA" id="ARBA00022490"/>
    </source>
</evidence>
<gene>
    <name evidence="7" type="primary">rex</name>
    <name evidence="10" type="ORF">C1H84_11655</name>
    <name evidence="9" type="ORF">GT020_15840</name>
</gene>
<dbReference type="RefSeq" id="WP_113607473.1">
    <property type="nucleotide sequence ID" value="NZ_POAF01000005.1"/>
</dbReference>
<dbReference type="HAMAP" id="MF_01131">
    <property type="entry name" value="Rex"/>
    <property type="match status" value="1"/>
</dbReference>
<evidence type="ECO:0000313" key="11">
    <source>
        <dbReference type="Proteomes" id="UP000252167"/>
    </source>
</evidence>
<dbReference type="InterPro" id="IPR022876">
    <property type="entry name" value="Tscrpt_rep_Rex"/>
</dbReference>
<evidence type="ECO:0000259" key="8">
    <source>
        <dbReference type="SMART" id="SM00881"/>
    </source>
</evidence>
<name>A0A365YDB5_9MICC</name>
<keyword evidence="1 7" id="KW-0963">Cytoplasm</keyword>
<dbReference type="GO" id="GO:0051775">
    <property type="term" value="P:response to redox state"/>
    <property type="evidence" value="ECO:0007669"/>
    <property type="project" value="InterPro"/>
</dbReference>
<evidence type="ECO:0000313" key="9">
    <source>
        <dbReference type="EMBL" id="NAZ17521.1"/>
    </source>
</evidence>
<dbReference type="InterPro" id="IPR036388">
    <property type="entry name" value="WH-like_DNA-bd_sf"/>
</dbReference>
<comment type="subcellular location">
    <subcellularLocation>
        <location evidence="7">Cytoplasm</location>
    </subcellularLocation>
</comment>
<dbReference type="NCBIfam" id="NF003994">
    <property type="entry name" value="PRK05472.2-3"/>
    <property type="match status" value="1"/>
</dbReference>
<dbReference type="GO" id="GO:0003700">
    <property type="term" value="F:DNA-binding transcription factor activity"/>
    <property type="evidence" value="ECO:0007669"/>
    <property type="project" value="UniProtKB-UniRule"/>
</dbReference>
<organism evidence="10 11">
    <name type="scientific">Glutamicibacter soli</name>
    <dbReference type="NCBI Taxonomy" id="453836"/>
    <lineage>
        <taxon>Bacteria</taxon>
        <taxon>Bacillati</taxon>
        <taxon>Actinomycetota</taxon>
        <taxon>Actinomycetes</taxon>
        <taxon>Micrococcales</taxon>
        <taxon>Micrococcaceae</taxon>
        <taxon>Glutamicibacter</taxon>
    </lineage>
</organism>
<dbReference type="GO" id="GO:0003677">
    <property type="term" value="F:DNA binding"/>
    <property type="evidence" value="ECO:0007669"/>
    <property type="project" value="UniProtKB-UniRule"/>
</dbReference>
<feature type="domain" description="CoA-binding" evidence="8">
    <location>
        <begin position="82"/>
        <end position="183"/>
    </location>
</feature>
<evidence type="ECO:0000256" key="5">
    <source>
        <dbReference type="ARBA" id="ARBA00023125"/>
    </source>
</evidence>
<dbReference type="NCBIfam" id="NF003996">
    <property type="entry name" value="PRK05472.2-5"/>
    <property type="match status" value="1"/>
</dbReference>
<reference evidence="9 12" key="2">
    <citation type="submission" date="2020-01" db="EMBL/GenBank/DDBJ databases">
        <title>Glutamicibacter soli M275.</title>
        <authorList>
            <person name="Meng X."/>
        </authorList>
    </citation>
    <scope>NUCLEOTIDE SEQUENCE [LARGE SCALE GENOMIC DNA]</scope>
    <source>
        <strain evidence="9 12">M275</strain>
    </source>
</reference>
<dbReference type="AlphaFoldDB" id="A0A365YDB5"/>
<dbReference type="InterPro" id="IPR009718">
    <property type="entry name" value="Rex_DNA-bd_C_dom"/>
</dbReference>
<comment type="subunit">
    <text evidence="7">Homodimer.</text>
</comment>
<keyword evidence="3 7" id="KW-0805">Transcription regulation</keyword>
<keyword evidence="4 7" id="KW-0520">NAD</keyword>
<keyword evidence="6 7" id="KW-0804">Transcription</keyword>
<dbReference type="Pfam" id="PF02629">
    <property type="entry name" value="CoA_binding"/>
    <property type="match status" value="1"/>
</dbReference>
<feature type="binding site" evidence="7">
    <location>
        <begin position="93"/>
        <end position="98"/>
    </location>
    <ligand>
        <name>NAD(+)</name>
        <dbReference type="ChEBI" id="CHEBI:57540"/>
    </ligand>
</feature>
<dbReference type="SUPFAM" id="SSF46785">
    <property type="entry name" value="Winged helix' DNA-binding domain"/>
    <property type="match status" value="1"/>
</dbReference>
<dbReference type="NCBIfam" id="NF003992">
    <property type="entry name" value="PRK05472.2-1"/>
    <property type="match status" value="1"/>
</dbReference>
<dbReference type="InterPro" id="IPR036390">
    <property type="entry name" value="WH_DNA-bd_sf"/>
</dbReference>
<dbReference type="Proteomes" id="UP000477543">
    <property type="component" value="Unassembled WGS sequence"/>
</dbReference>
<evidence type="ECO:0000256" key="2">
    <source>
        <dbReference type="ARBA" id="ARBA00022491"/>
    </source>
</evidence>
<evidence type="ECO:0000313" key="10">
    <source>
        <dbReference type="EMBL" id="RBM00588.1"/>
    </source>
</evidence>
<dbReference type="Gene3D" id="3.40.50.720">
    <property type="entry name" value="NAD(P)-binding Rossmann-like Domain"/>
    <property type="match status" value="1"/>
</dbReference>
<feature type="DNA-binding region" description="H-T-H motif" evidence="7">
    <location>
        <begin position="19"/>
        <end position="58"/>
    </location>
</feature>
<evidence type="ECO:0000313" key="12">
    <source>
        <dbReference type="Proteomes" id="UP000477543"/>
    </source>
</evidence>
<dbReference type="GO" id="GO:0005737">
    <property type="term" value="C:cytoplasm"/>
    <property type="evidence" value="ECO:0007669"/>
    <property type="project" value="UniProtKB-SubCell"/>
</dbReference>
<evidence type="ECO:0000256" key="4">
    <source>
        <dbReference type="ARBA" id="ARBA00023027"/>
    </source>
</evidence>
<accession>A0A365YDB5</accession>
<dbReference type="Proteomes" id="UP000252167">
    <property type="component" value="Unassembled WGS sequence"/>
</dbReference>
<dbReference type="Gene3D" id="1.10.10.10">
    <property type="entry name" value="Winged helix-like DNA-binding domain superfamily/Winged helix DNA-binding domain"/>
    <property type="match status" value="1"/>
</dbReference>
<comment type="function">
    <text evidence="7">Modulates transcription in response to changes in cellular NADH/NAD(+) redox state.</text>
</comment>
<dbReference type="InterPro" id="IPR003781">
    <property type="entry name" value="CoA-bd"/>
</dbReference>
<evidence type="ECO:0000256" key="7">
    <source>
        <dbReference type="HAMAP-Rule" id="MF_01131"/>
    </source>
</evidence>
<dbReference type="PANTHER" id="PTHR35786:SF1">
    <property type="entry name" value="REDOX-SENSING TRANSCRIPTIONAL REPRESSOR REX 1"/>
    <property type="match status" value="1"/>
</dbReference>
<dbReference type="EMBL" id="POAF01000005">
    <property type="protein sequence ID" value="RBM00588.1"/>
    <property type="molecule type" value="Genomic_DNA"/>
</dbReference>
<keyword evidence="5 7" id="KW-0238">DNA-binding</keyword>
<reference evidence="10 11" key="1">
    <citation type="submission" date="2018-01" db="EMBL/GenBank/DDBJ databases">
        <title>Glutamicibacter soli strain NHPC-3 Whole genome sequence and assembly.</title>
        <authorList>
            <person name="Choudhury P."/>
            <person name="Gupta D."/>
            <person name="Sengupta K."/>
            <person name="Jawed A."/>
            <person name="Sultana N."/>
            <person name="Saha P."/>
        </authorList>
    </citation>
    <scope>NUCLEOTIDE SEQUENCE [LARGE SCALE GENOMIC DNA]</scope>
    <source>
        <strain evidence="10 11">NHPC-3</strain>
    </source>
</reference>
<comment type="similarity">
    <text evidence="7">Belongs to the transcriptional regulatory Rex family.</text>
</comment>
<evidence type="ECO:0000256" key="6">
    <source>
        <dbReference type="ARBA" id="ARBA00023163"/>
    </source>
</evidence>
<dbReference type="PANTHER" id="PTHR35786">
    <property type="entry name" value="REDOX-SENSING TRANSCRIPTIONAL REPRESSOR REX"/>
    <property type="match status" value="1"/>
</dbReference>
<comment type="caution">
    <text evidence="10">The sequence shown here is derived from an EMBL/GenBank/DDBJ whole genome shotgun (WGS) entry which is preliminary data.</text>
</comment>
<evidence type="ECO:0000256" key="3">
    <source>
        <dbReference type="ARBA" id="ARBA00023015"/>
    </source>
</evidence>
<dbReference type="GO" id="GO:0045892">
    <property type="term" value="P:negative regulation of DNA-templated transcription"/>
    <property type="evidence" value="ECO:0007669"/>
    <property type="project" value="InterPro"/>
</dbReference>
<dbReference type="SMART" id="SM00881">
    <property type="entry name" value="CoA_binding"/>
    <property type="match status" value="1"/>
</dbReference>
<dbReference type="InterPro" id="IPR058236">
    <property type="entry name" value="Rex_actinobacterial-type"/>
</dbReference>